<protein>
    <recommendedName>
        <fullName evidence="4">DUF948 domain-containing protein</fullName>
    </recommendedName>
</protein>
<proteinExistence type="predicted"/>
<accession>A0ABV3L344</accession>
<evidence type="ECO:0000256" key="1">
    <source>
        <dbReference type="SAM" id="MobiDB-lite"/>
    </source>
</evidence>
<gene>
    <name evidence="2" type="ORF">AB0T83_03885</name>
</gene>
<feature type="compositionally biased region" description="Basic and acidic residues" evidence="1">
    <location>
        <begin position="94"/>
        <end position="103"/>
    </location>
</feature>
<evidence type="ECO:0008006" key="4">
    <source>
        <dbReference type="Google" id="ProtNLM"/>
    </source>
</evidence>
<comment type="caution">
    <text evidence="2">The sequence shown here is derived from an EMBL/GenBank/DDBJ whole genome shotgun (WGS) entry which is preliminary data.</text>
</comment>
<keyword evidence="3" id="KW-1185">Reference proteome</keyword>
<organism evidence="2 3">
    <name type="scientific">Meridianimarinicoccus marinus</name>
    <dbReference type="NCBI Taxonomy" id="3231483"/>
    <lineage>
        <taxon>Bacteria</taxon>
        <taxon>Pseudomonadati</taxon>
        <taxon>Pseudomonadota</taxon>
        <taxon>Alphaproteobacteria</taxon>
        <taxon>Rhodobacterales</taxon>
        <taxon>Paracoccaceae</taxon>
        <taxon>Meridianimarinicoccus</taxon>
    </lineage>
</organism>
<reference evidence="2 3" key="1">
    <citation type="submission" date="2024-07" db="EMBL/GenBank/DDBJ databases">
        <authorList>
            <person name="Kang M."/>
        </authorList>
    </citation>
    <scope>NUCLEOTIDE SEQUENCE [LARGE SCALE GENOMIC DNA]</scope>
    <source>
        <strain evidence="2 3">DFM31</strain>
    </source>
</reference>
<evidence type="ECO:0000313" key="2">
    <source>
        <dbReference type="EMBL" id="MEV8465921.1"/>
    </source>
</evidence>
<name>A0ABV3L344_9RHOB</name>
<feature type="region of interest" description="Disordered" evidence="1">
    <location>
        <begin position="94"/>
        <end position="121"/>
    </location>
</feature>
<dbReference type="Proteomes" id="UP001553161">
    <property type="component" value="Unassembled WGS sequence"/>
</dbReference>
<dbReference type="EMBL" id="JBFBVU010000003">
    <property type="protein sequence ID" value="MEV8465921.1"/>
    <property type="molecule type" value="Genomic_DNA"/>
</dbReference>
<evidence type="ECO:0000313" key="3">
    <source>
        <dbReference type="Proteomes" id="UP001553161"/>
    </source>
</evidence>
<sequence>MGMIADSLLIAAALSAAIYCIVLSRKLTRFSSHSDGIGQEIKALADQVQVLNQTLEKTLHDVDSSSESLARNLEKGEAAKKSLELLLASLHDLPKESPDKDLAEPVFARRAQSLPSHAKRG</sequence>